<feature type="transmembrane region" description="Helical" evidence="8">
    <location>
        <begin position="239"/>
        <end position="266"/>
    </location>
</feature>
<comment type="subcellular location">
    <subcellularLocation>
        <location evidence="1">Cell membrane</location>
        <topology evidence="1">Multi-pass membrane protein</topology>
    </subcellularLocation>
</comment>
<dbReference type="EMBL" id="JACBZV010000016">
    <property type="protein sequence ID" value="NYJ15122.1"/>
    <property type="molecule type" value="Genomic_DNA"/>
</dbReference>
<dbReference type="GO" id="GO:0022857">
    <property type="term" value="F:transmembrane transporter activity"/>
    <property type="evidence" value="ECO:0007669"/>
    <property type="project" value="InterPro"/>
</dbReference>
<evidence type="ECO:0000256" key="4">
    <source>
        <dbReference type="ARBA" id="ARBA00022597"/>
    </source>
</evidence>
<dbReference type="Pfam" id="PF07690">
    <property type="entry name" value="MFS_1"/>
    <property type="match status" value="1"/>
</dbReference>
<keyword evidence="4" id="KW-0762">Sugar transport</keyword>
<evidence type="ECO:0000313" key="10">
    <source>
        <dbReference type="Proteomes" id="UP000535276"/>
    </source>
</evidence>
<evidence type="ECO:0000256" key="5">
    <source>
        <dbReference type="ARBA" id="ARBA00022692"/>
    </source>
</evidence>
<feature type="transmembrane region" description="Helical" evidence="8">
    <location>
        <begin position="81"/>
        <end position="99"/>
    </location>
</feature>
<evidence type="ECO:0008006" key="11">
    <source>
        <dbReference type="Google" id="ProtNLM"/>
    </source>
</evidence>
<organism evidence="9 10">
    <name type="scientific">Rhizobium leguminosarum</name>
    <dbReference type="NCBI Taxonomy" id="384"/>
    <lineage>
        <taxon>Bacteria</taxon>
        <taxon>Pseudomonadati</taxon>
        <taxon>Pseudomonadota</taxon>
        <taxon>Alphaproteobacteria</taxon>
        <taxon>Hyphomicrobiales</taxon>
        <taxon>Rhizobiaceae</taxon>
        <taxon>Rhizobium/Agrobacterium group</taxon>
        <taxon>Rhizobium</taxon>
    </lineage>
</organism>
<keyword evidence="7 8" id="KW-0472">Membrane</keyword>
<accession>A0A7Z0E668</accession>
<comment type="caution">
    <text evidence="9">The sequence shown here is derived from an EMBL/GenBank/DDBJ whole genome shotgun (WGS) entry which is preliminary data.</text>
</comment>
<name>A0A7Z0E668_RHILE</name>
<evidence type="ECO:0000256" key="8">
    <source>
        <dbReference type="SAM" id="Phobius"/>
    </source>
</evidence>
<reference evidence="9 10" key="1">
    <citation type="submission" date="2020-07" db="EMBL/GenBank/DDBJ databases">
        <title>Genomic Encyclopedia of Type Strains, Phase IV (KMG-V): Genome sequencing to study the core and pangenomes of soil and plant-associated prokaryotes.</title>
        <authorList>
            <person name="Whitman W."/>
        </authorList>
    </citation>
    <scope>NUCLEOTIDE SEQUENCE [LARGE SCALE GENOMIC DNA]</scope>
    <source>
        <strain evidence="9 10">SEMIA 4052</strain>
    </source>
</reference>
<dbReference type="Proteomes" id="UP000535276">
    <property type="component" value="Unassembled WGS sequence"/>
</dbReference>
<gene>
    <name evidence="9" type="ORF">GGI64_006227</name>
</gene>
<keyword evidence="3" id="KW-1003">Cell membrane</keyword>
<evidence type="ECO:0000313" key="9">
    <source>
        <dbReference type="EMBL" id="NYJ15122.1"/>
    </source>
</evidence>
<protein>
    <recommendedName>
        <fullName evidence="11">MFS transporter</fullName>
    </recommendedName>
</protein>
<dbReference type="InterPro" id="IPR036259">
    <property type="entry name" value="MFS_trans_sf"/>
</dbReference>
<dbReference type="PANTHER" id="PTHR23535:SF2">
    <property type="entry name" value="SUGAR EFFLUX TRANSPORTER A-RELATED"/>
    <property type="match status" value="1"/>
</dbReference>
<dbReference type="InterPro" id="IPR011701">
    <property type="entry name" value="MFS"/>
</dbReference>
<dbReference type="Gene3D" id="1.20.1250.20">
    <property type="entry name" value="MFS general substrate transporter like domains"/>
    <property type="match status" value="1"/>
</dbReference>
<feature type="transmembrane region" description="Helical" evidence="8">
    <location>
        <begin position="215"/>
        <end position="233"/>
    </location>
</feature>
<feature type="transmembrane region" description="Helical" evidence="8">
    <location>
        <begin position="50"/>
        <end position="69"/>
    </location>
</feature>
<evidence type="ECO:0000256" key="6">
    <source>
        <dbReference type="ARBA" id="ARBA00022989"/>
    </source>
</evidence>
<evidence type="ECO:0000256" key="1">
    <source>
        <dbReference type="ARBA" id="ARBA00004651"/>
    </source>
</evidence>
<sequence length="291" mass="30960">MSSSFSLILRDNRIRIPAVTLVALAFTYASTAPYQSIIGINELNLSNGTYSALIFFSAIVNVTTSLTLGIWSDRLKERRPLVLGLSVAGMLGFGSIAIFHSPAVFVVSTLLLVPMSNSTYSLLFASLRARTNQMDRGQAAGITATVRALFSGSWALAPGMIGLYLVNSSSMTPAYGIAALASCTCFCLHFFFAPGNGTAGPAPDQPGFMASLKRIFMPYVLVRVIVMALLFGLQRLNSMLLPLIITHAGGGSVVDVGFIAGLTAFLEMPFMMIWGMAQRGSAPCMCSPSAR</sequence>
<keyword evidence="6 8" id="KW-1133">Transmembrane helix</keyword>
<dbReference type="AlphaFoldDB" id="A0A7Z0E668"/>
<feature type="transmembrane region" description="Helical" evidence="8">
    <location>
        <begin position="105"/>
        <end position="127"/>
    </location>
</feature>
<evidence type="ECO:0000256" key="7">
    <source>
        <dbReference type="ARBA" id="ARBA00023136"/>
    </source>
</evidence>
<dbReference type="GO" id="GO:0005886">
    <property type="term" value="C:plasma membrane"/>
    <property type="evidence" value="ECO:0007669"/>
    <property type="project" value="UniProtKB-SubCell"/>
</dbReference>
<dbReference type="PANTHER" id="PTHR23535">
    <property type="entry name" value="SUGAR EFFLUX TRANSPORTER A-RELATED"/>
    <property type="match status" value="1"/>
</dbReference>
<evidence type="ECO:0000256" key="3">
    <source>
        <dbReference type="ARBA" id="ARBA00022475"/>
    </source>
</evidence>
<dbReference type="SUPFAM" id="SSF103473">
    <property type="entry name" value="MFS general substrate transporter"/>
    <property type="match status" value="1"/>
</dbReference>
<feature type="transmembrane region" description="Helical" evidence="8">
    <location>
        <begin position="172"/>
        <end position="194"/>
    </location>
</feature>
<proteinExistence type="predicted"/>
<evidence type="ECO:0000256" key="2">
    <source>
        <dbReference type="ARBA" id="ARBA00022448"/>
    </source>
</evidence>
<keyword evidence="2" id="KW-0813">Transport</keyword>
<keyword evidence="5 8" id="KW-0812">Transmembrane</keyword>
<feature type="transmembrane region" description="Helical" evidence="8">
    <location>
        <begin position="148"/>
        <end position="166"/>
    </location>
</feature>